<dbReference type="EMBL" id="LLYA01000181">
    <property type="protein sequence ID" value="KRR20007.1"/>
    <property type="molecule type" value="Genomic_DNA"/>
</dbReference>
<evidence type="ECO:0000313" key="1">
    <source>
        <dbReference type="EMBL" id="KRR20007.1"/>
    </source>
</evidence>
<organism evidence="1 2">
    <name type="scientific">Bradyrhizobium retamae</name>
    <dbReference type="NCBI Taxonomy" id="1300035"/>
    <lineage>
        <taxon>Bacteria</taxon>
        <taxon>Pseudomonadati</taxon>
        <taxon>Pseudomonadota</taxon>
        <taxon>Alphaproteobacteria</taxon>
        <taxon>Hyphomicrobiales</taxon>
        <taxon>Nitrobacteraceae</taxon>
        <taxon>Bradyrhizobium</taxon>
    </lineage>
</organism>
<dbReference type="AlphaFoldDB" id="A0A0R3MIB5"/>
<reference evidence="1 2" key="1">
    <citation type="submission" date="2014-03" db="EMBL/GenBank/DDBJ databases">
        <title>Bradyrhizobium valentinum sp. nov., isolated from effective nodules of Lupinus mariae-josephae, a lupine endemic of basic-lime soils in Eastern Spain.</title>
        <authorList>
            <person name="Duran D."/>
            <person name="Rey L."/>
            <person name="Navarro A."/>
            <person name="Busquets A."/>
            <person name="Imperial J."/>
            <person name="Ruiz-Argueso T."/>
        </authorList>
    </citation>
    <scope>NUCLEOTIDE SEQUENCE [LARGE SCALE GENOMIC DNA]</scope>
    <source>
        <strain evidence="1 2">Ro19</strain>
    </source>
</reference>
<keyword evidence="2" id="KW-1185">Reference proteome</keyword>
<evidence type="ECO:0000313" key="2">
    <source>
        <dbReference type="Proteomes" id="UP000052023"/>
    </source>
</evidence>
<comment type="caution">
    <text evidence="1">The sequence shown here is derived from an EMBL/GenBank/DDBJ whole genome shotgun (WGS) entry which is preliminary data.</text>
</comment>
<sequence>MLSPKPCERREVELAKRPPMDGRTIRDFEQLDHRTCVSICDAIGERLQQNFRPETELPPRLRELVDELRRRDSELH</sequence>
<dbReference type="Proteomes" id="UP000052023">
    <property type="component" value="Unassembled WGS sequence"/>
</dbReference>
<accession>A0A0R3MIB5</accession>
<name>A0A0R3MIB5_9BRAD</name>
<proteinExistence type="predicted"/>
<gene>
    <name evidence="1" type="ORF">CQ13_08775</name>
</gene>
<protein>
    <submittedName>
        <fullName evidence="1">Uncharacterized protein</fullName>
    </submittedName>
</protein>